<comment type="caution">
    <text evidence="3">The sequence shown here is derived from an EMBL/GenBank/DDBJ whole genome shotgun (WGS) entry which is preliminary data.</text>
</comment>
<feature type="domain" description="AMIN-like" evidence="2">
    <location>
        <begin position="103"/>
        <end position="226"/>
    </location>
</feature>
<dbReference type="AlphaFoldDB" id="A0A0Q1DVK0"/>
<name>A0A0Q1DVK0_9CORY</name>
<dbReference type="EMBL" id="LKST01000002">
    <property type="protein sequence ID" value="KQB84212.1"/>
    <property type="molecule type" value="Genomic_DNA"/>
</dbReference>
<proteinExistence type="predicted"/>
<dbReference type="STRING" id="1544416.Cocul_01009"/>
<evidence type="ECO:0000313" key="3">
    <source>
        <dbReference type="EMBL" id="KQB84212.1"/>
    </source>
</evidence>
<dbReference type="Pfam" id="PF24837">
    <property type="entry name" value="AMIN-like"/>
    <property type="match status" value="1"/>
</dbReference>
<organism evidence="3 4">
    <name type="scientific">Corynebacterium oculi</name>
    <dbReference type="NCBI Taxonomy" id="1544416"/>
    <lineage>
        <taxon>Bacteria</taxon>
        <taxon>Bacillati</taxon>
        <taxon>Actinomycetota</taxon>
        <taxon>Actinomycetes</taxon>
        <taxon>Mycobacteriales</taxon>
        <taxon>Corynebacteriaceae</taxon>
        <taxon>Corynebacterium</taxon>
    </lineage>
</organism>
<evidence type="ECO:0000259" key="2">
    <source>
        <dbReference type="Pfam" id="PF24837"/>
    </source>
</evidence>
<keyword evidence="4" id="KW-1185">Reference proteome</keyword>
<dbReference type="Proteomes" id="UP000050517">
    <property type="component" value="Unassembled WGS sequence"/>
</dbReference>
<evidence type="ECO:0000256" key="1">
    <source>
        <dbReference type="SAM" id="MobiDB-lite"/>
    </source>
</evidence>
<feature type="compositionally biased region" description="Polar residues" evidence="1">
    <location>
        <begin position="46"/>
        <end position="74"/>
    </location>
</feature>
<evidence type="ECO:0000313" key="4">
    <source>
        <dbReference type="Proteomes" id="UP000050517"/>
    </source>
</evidence>
<feature type="region of interest" description="Disordered" evidence="1">
    <location>
        <begin position="46"/>
        <end position="88"/>
    </location>
</feature>
<gene>
    <name evidence="3" type="ORF">Cocul_01009</name>
</gene>
<protein>
    <recommendedName>
        <fullName evidence="2">AMIN-like domain-containing protein</fullName>
    </recommendedName>
</protein>
<dbReference type="PATRIC" id="fig|1544416.3.peg.1014"/>
<accession>A0A0Q1DVK0</accession>
<sequence length="228" mass="24260">MYFTRFPRTIYGVGMSALIDAPRSPRRRAVAAALTASTLLLASCGTGNDTTQPSPSQGSLSASEGTAADTTDASAKNGAGLTPLGNADIAMKTMRPREPSELVVTEMRTGSHEGFDRVVFEMKGEGDPGWYADYTDHPSQQASGNPIEYHGATALTVNIDGTVYPFDLGIEDPVLNRLTPTDGGNITDVISVGTFEGRSQFIIGLNKKVPYSVQVLHEPTRLVIDLVP</sequence>
<dbReference type="InterPro" id="IPR056303">
    <property type="entry name" value="AMIN-like"/>
</dbReference>
<reference evidence="3 4" key="1">
    <citation type="submission" date="2015-10" db="EMBL/GenBank/DDBJ databases">
        <title>Corynebacteirum lowii and Corynebacterium oculi species nova, derived from human clinical disease and and emended description of Corynebacterium mastiditis.</title>
        <authorList>
            <person name="Bernard K."/>
            <person name="Pacheco A.L."/>
            <person name="Mcdougall C."/>
            <person name="Burtx T."/>
            <person name="Weibe D."/>
            <person name="Tyler S."/>
            <person name="Olson A.B."/>
            <person name="Cnockaert M."/>
            <person name="Eguchi H."/>
            <person name="Kuwahara T."/>
            <person name="Nakayama-Imaohji H."/>
            <person name="Boudewijins M."/>
            <person name="Van Hoecke F."/>
            <person name="Bernier A.-M."/>
            <person name="Vandamme P."/>
        </authorList>
    </citation>
    <scope>NUCLEOTIDE SEQUENCE [LARGE SCALE GENOMIC DNA]</scope>
    <source>
        <strain evidence="3 4">NML 130210</strain>
    </source>
</reference>